<evidence type="ECO:0000256" key="4">
    <source>
        <dbReference type="ARBA" id="ARBA00039977"/>
    </source>
</evidence>
<organism evidence="6 7">
    <name type="scientific">Plasmodium malariae</name>
    <dbReference type="NCBI Taxonomy" id="5858"/>
    <lineage>
        <taxon>Eukaryota</taxon>
        <taxon>Sar</taxon>
        <taxon>Alveolata</taxon>
        <taxon>Apicomplexa</taxon>
        <taxon>Aconoidasida</taxon>
        <taxon>Haemosporida</taxon>
        <taxon>Plasmodiidae</taxon>
        <taxon>Plasmodium</taxon>
        <taxon>Plasmodium (Plasmodium)</taxon>
    </lineage>
</organism>
<evidence type="ECO:0000256" key="2">
    <source>
        <dbReference type="ARBA" id="ARBA00022980"/>
    </source>
</evidence>
<keyword evidence="2 6" id="KW-0689">Ribosomal protein</keyword>
<dbReference type="InterPro" id="IPR012677">
    <property type="entry name" value="Nucleotide-bd_a/b_plait_sf"/>
</dbReference>
<sequence length="275" mass="32316">MLHFNCAEFFIRLTPPKTPRNVFFPWQTFSVHKSGTFLEKNRLALRVPINLTKFEIREYLRKIYNAKVIKVNTLIKVPERRRNLSDYRFNYYRNGPRYKKAIITLEHEVPDSVKMIQSCKNIGRNPYITKKNVIYGVRSDVKITPTRSQLWHMGECRYSWRLPLTNLLADYKMNLNPDLRIDENLVQLAPDVTKPFMHSGISSETFKPNNVPKQTFPHIDLTPWRRQVKKIYDSGTLAPPESFPRDSKRHQMVESGNANKGAKRSPRSSQWKPPS</sequence>
<evidence type="ECO:0000313" key="7">
    <source>
        <dbReference type="Proteomes" id="UP000078597"/>
    </source>
</evidence>
<dbReference type="SUPFAM" id="SSF54189">
    <property type="entry name" value="Ribosomal proteins S24e, L23 and L15e"/>
    <property type="match status" value="1"/>
</dbReference>
<dbReference type="GO" id="GO:0003735">
    <property type="term" value="F:structural constituent of ribosome"/>
    <property type="evidence" value="ECO:0007669"/>
    <property type="project" value="InterPro"/>
</dbReference>
<comment type="similarity">
    <text evidence="1">Belongs to the universal ribosomal protein uL23 family.</text>
</comment>
<dbReference type="PANTHER" id="PTHR12059">
    <property type="entry name" value="RIBOSOMAL PROTEIN L23-RELATED"/>
    <property type="match status" value="1"/>
</dbReference>
<dbReference type="InterPro" id="IPR013025">
    <property type="entry name" value="Ribosomal_uL23-like"/>
</dbReference>
<dbReference type="InterPro" id="IPR012678">
    <property type="entry name" value="Ribosomal_uL23/eL15/eS24_sf"/>
</dbReference>
<reference evidence="7" key="1">
    <citation type="submission" date="2016-05" db="EMBL/GenBank/DDBJ databases">
        <authorList>
            <person name="Naeem Raeece"/>
        </authorList>
    </citation>
    <scope>NUCLEOTIDE SEQUENCE [LARGE SCALE GENOMIC DNA]</scope>
</reference>
<proteinExistence type="inferred from homology"/>
<gene>
    <name evidence="6" type="ORF">PMALA_076730</name>
</gene>
<feature type="compositionally biased region" description="Basic and acidic residues" evidence="5">
    <location>
        <begin position="243"/>
        <end position="252"/>
    </location>
</feature>
<dbReference type="GO" id="GO:0032543">
    <property type="term" value="P:mitochondrial translation"/>
    <property type="evidence" value="ECO:0007669"/>
    <property type="project" value="TreeGrafter"/>
</dbReference>
<dbReference type="AlphaFoldDB" id="A0A1A8X891"/>
<dbReference type="PANTHER" id="PTHR12059:SF5">
    <property type="entry name" value="LARGE RIBOSOMAL SUBUNIT PROTEIN UL23M"/>
    <property type="match status" value="1"/>
</dbReference>
<accession>A0A1A8X891</accession>
<evidence type="ECO:0000313" key="6">
    <source>
        <dbReference type="EMBL" id="SBT00474.1"/>
    </source>
</evidence>
<feature type="region of interest" description="Disordered" evidence="5">
    <location>
        <begin position="235"/>
        <end position="275"/>
    </location>
</feature>
<evidence type="ECO:0000256" key="5">
    <source>
        <dbReference type="SAM" id="MobiDB-lite"/>
    </source>
</evidence>
<dbReference type="VEuPathDB" id="PlasmoDB:PmUG01_14073300"/>
<evidence type="ECO:0000256" key="1">
    <source>
        <dbReference type="ARBA" id="ARBA00006700"/>
    </source>
</evidence>
<dbReference type="GO" id="GO:0005762">
    <property type="term" value="C:mitochondrial large ribosomal subunit"/>
    <property type="evidence" value="ECO:0007669"/>
    <property type="project" value="TreeGrafter"/>
</dbReference>
<name>A0A1A8X891_PLAMA</name>
<protein>
    <recommendedName>
        <fullName evidence="4">Large ribosomal subunit protein uL23m</fullName>
    </recommendedName>
</protein>
<dbReference type="Gene3D" id="3.30.70.330">
    <property type="match status" value="1"/>
</dbReference>
<dbReference type="Pfam" id="PF00276">
    <property type="entry name" value="Ribosomal_L23"/>
    <property type="match status" value="1"/>
</dbReference>
<keyword evidence="3" id="KW-0687">Ribonucleoprotein</keyword>
<dbReference type="EMBL" id="FLQW01006430">
    <property type="protein sequence ID" value="SBT00474.1"/>
    <property type="molecule type" value="Genomic_DNA"/>
</dbReference>
<dbReference type="Proteomes" id="UP000078597">
    <property type="component" value="Unassembled WGS sequence"/>
</dbReference>
<evidence type="ECO:0000256" key="3">
    <source>
        <dbReference type="ARBA" id="ARBA00023274"/>
    </source>
</evidence>